<proteinExistence type="predicted"/>
<reference evidence="1 2" key="1">
    <citation type="submission" date="2019-03" db="EMBL/GenBank/DDBJ databases">
        <title>Single cell metagenomics reveals metabolic interactions within the superorganism composed of flagellate Streblomastix strix and complex community of Bacteroidetes bacteria on its surface.</title>
        <authorList>
            <person name="Treitli S.C."/>
            <person name="Kolisko M."/>
            <person name="Husnik F."/>
            <person name="Keeling P."/>
            <person name="Hampl V."/>
        </authorList>
    </citation>
    <scope>NUCLEOTIDE SEQUENCE [LARGE SCALE GENOMIC DNA]</scope>
    <source>
        <strain evidence="1">ST1C</strain>
    </source>
</reference>
<comment type="caution">
    <text evidence="1">The sequence shown here is derived from an EMBL/GenBank/DDBJ whole genome shotgun (WGS) entry which is preliminary data.</text>
</comment>
<protein>
    <submittedName>
        <fullName evidence="1">Uncharacterized protein</fullName>
    </submittedName>
</protein>
<accession>A0A5J4V2Q3</accession>
<gene>
    <name evidence="1" type="ORF">EZS28_027247</name>
</gene>
<dbReference type="EMBL" id="SNRW01009962">
    <property type="protein sequence ID" value="KAA6377226.1"/>
    <property type="molecule type" value="Genomic_DNA"/>
</dbReference>
<evidence type="ECO:0000313" key="2">
    <source>
        <dbReference type="Proteomes" id="UP000324800"/>
    </source>
</evidence>
<dbReference type="Proteomes" id="UP000324800">
    <property type="component" value="Unassembled WGS sequence"/>
</dbReference>
<dbReference type="AlphaFoldDB" id="A0A5J4V2Q3"/>
<name>A0A5J4V2Q3_9EUKA</name>
<sequence>MIISPIVQFLPQDVVPSSISHTHDVHSRIIIESVKLINELALLMLSGGVKFIPDPALCVLLLYLRLVPKFTRGRVNVDNGDYGD</sequence>
<organism evidence="1 2">
    <name type="scientific">Streblomastix strix</name>
    <dbReference type="NCBI Taxonomy" id="222440"/>
    <lineage>
        <taxon>Eukaryota</taxon>
        <taxon>Metamonada</taxon>
        <taxon>Preaxostyla</taxon>
        <taxon>Oxymonadida</taxon>
        <taxon>Streblomastigidae</taxon>
        <taxon>Streblomastix</taxon>
    </lineage>
</organism>
<evidence type="ECO:0000313" key="1">
    <source>
        <dbReference type="EMBL" id="KAA6377226.1"/>
    </source>
</evidence>